<proteinExistence type="inferred from homology"/>
<evidence type="ECO:0000256" key="2">
    <source>
        <dbReference type="ARBA" id="ARBA00006333"/>
    </source>
</evidence>
<organism evidence="7 8">
    <name type="scientific">Tetrapyrgos nigripes</name>
    <dbReference type="NCBI Taxonomy" id="182062"/>
    <lineage>
        <taxon>Eukaryota</taxon>
        <taxon>Fungi</taxon>
        <taxon>Dikarya</taxon>
        <taxon>Basidiomycota</taxon>
        <taxon>Agaricomycotina</taxon>
        <taxon>Agaricomycetes</taxon>
        <taxon>Agaricomycetidae</taxon>
        <taxon>Agaricales</taxon>
        <taxon>Marasmiineae</taxon>
        <taxon>Marasmiaceae</taxon>
        <taxon>Tetrapyrgos</taxon>
    </lineage>
</organism>
<evidence type="ECO:0000256" key="1">
    <source>
        <dbReference type="ARBA" id="ARBA00001946"/>
    </source>
</evidence>
<protein>
    <recommendedName>
        <fullName evidence="6">Terpene synthase</fullName>
        <ecNumber evidence="6">4.2.3.-</ecNumber>
    </recommendedName>
</protein>
<evidence type="ECO:0000313" key="8">
    <source>
        <dbReference type="Proteomes" id="UP000559256"/>
    </source>
</evidence>
<gene>
    <name evidence="7" type="ORF">D9758_011354</name>
</gene>
<evidence type="ECO:0000313" key="7">
    <source>
        <dbReference type="EMBL" id="KAF5360189.1"/>
    </source>
</evidence>
<keyword evidence="8" id="KW-1185">Reference proteome</keyword>
<dbReference type="SUPFAM" id="SSF48576">
    <property type="entry name" value="Terpenoid synthases"/>
    <property type="match status" value="1"/>
</dbReference>
<dbReference type="PANTHER" id="PTHR35201:SF4">
    <property type="entry name" value="BETA-PINACENE SYNTHASE-RELATED"/>
    <property type="match status" value="1"/>
</dbReference>
<dbReference type="EMBL" id="JAACJM010000044">
    <property type="protein sequence ID" value="KAF5360189.1"/>
    <property type="molecule type" value="Genomic_DNA"/>
</dbReference>
<evidence type="ECO:0000256" key="6">
    <source>
        <dbReference type="RuleBase" id="RU366034"/>
    </source>
</evidence>
<dbReference type="PANTHER" id="PTHR35201">
    <property type="entry name" value="TERPENE SYNTHASE"/>
    <property type="match status" value="1"/>
</dbReference>
<evidence type="ECO:0000256" key="5">
    <source>
        <dbReference type="ARBA" id="ARBA00023239"/>
    </source>
</evidence>
<dbReference type="Gene3D" id="1.10.600.10">
    <property type="entry name" value="Farnesyl Diphosphate Synthase"/>
    <property type="match status" value="1"/>
</dbReference>
<dbReference type="EC" id="4.2.3.-" evidence="6"/>
<dbReference type="OrthoDB" id="3010563at2759"/>
<accession>A0A8H5LK74</accession>
<dbReference type="GO" id="GO:0046872">
    <property type="term" value="F:metal ion binding"/>
    <property type="evidence" value="ECO:0007669"/>
    <property type="project" value="UniProtKB-KW"/>
</dbReference>
<dbReference type="SFLD" id="SFLDG01020">
    <property type="entry name" value="Terpene_Cyclase_Like_2"/>
    <property type="match status" value="1"/>
</dbReference>
<comment type="cofactor">
    <cofactor evidence="1 6">
        <name>Mg(2+)</name>
        <dbReference type="ChEBI" id="CHEBI:18420"/>
    </cofactor>
</comment>
<comment type="caution">
    <text evidence="7">The sequence shown here is derived from an EMBL/GenBank/DDBJ whole genome shotgun (WGS) entry which is preliminary data.</text>
</comment>
<dbReference type="GO" id="GO:0010333">
    <property type="term" value="F:terpene synthase activity"/>
    <property type="evidence" value="ECO:0007669"/>
    <property type="project" value="InterPro"/>
</dbReference>
<dbReference type="AlphaFoldDB" id="A0A8H5LK74"/>
<evidence type="ECO:0000256" key="4">
    <source>
        <dbReference type="ARBA" id="ARBA00022842"/>
    </source>
</evidence>
<dbReference type="GO" id="GO:0008299">
    <property type="term" value="P:isoprenoid biosynthetic process"/>
    <property type="evidence" value="ECO:0007669"/>
    <property type="project" value="UniProtKB-ARBA"/>
</dbReference>
<dbReference type="Proteomes" id="UP000559256">
    <property type="component" value="Unassembled WGS sequence"/>
</dbReference>
<reference evidence="7 8" key="1">
    <citation type="journal article" date="2020" name="ISME J.">
        <title>Uncovering the hidden diversity of litter-decomposition mechanisms in mushroom-forming fungi.</title>
        <authorList>
            <person name="Floudas D."/>
            <person name="Bentzer J."/>
            <person name="Ahren D."/>
            <person name="Johansson T."/>
            <person name="Persson P."/>
            <person name="Tunlid A."/>
        </authorList>
    </citation>
    <scope>NUCLEOTIDE SEQUENCE [LARGE SCALE GENOMIC DNA]</scope>
    <source>
        <strain evidence="7 8">CBS 291.85</strain>
    </source>
</reference>
<dbReference type="Pfam" id="PF19086">
    <property type="entry name" value="Terpene_syn_C_2"/>
    <property type="match status" value="1"/>
</dbReference>
<sequence>MRVYDLQSYQSHLRYSMRPSQSSTRQFSPPMVMDSALALRTTSVVTGFFSIPDLPSYFKYSLRTNPYERQVLFETKGWFFQGDFFVKPHASDSYDRDNFAYLASTCYPEADYLRIRVCSDFLILLFHLDDITDDMDTTDTDSVAEIVMNTLRDPYGYDSPTRVGVLIKDFWRRFIRTGSHGAQRRFIKAFDLYFRSIHSQSAYRAAGFVPSPHDYSALRRDTSGCMMCYALTEYANDLHIPDSVILHPAIRGMEDASNDLVSFANDIYSYNLEQSKGDSHNMIAVLMHRDQIPLQAAVERVGDICRDAIHRYNKWRRKLPSWGPEIDRDVVRYADGLADWMVGVMHWSFETERYFGRQAKIVKKEPVGKMMDRAGLPDGTVSDASFSFLHDGSLEPVYYTVLFCLQKITLRHASVAIALSKK</sequence>
<evidence type="ECO:0000256" key="3">
    <source>
        <dbReference type="ARBA" id="ARBA00022723"/>
    </source>
</evidence>
<keyword evidence="3 6" id="KW-0479">Metal-binding</keyword>
<name>A0A8H5LK74_9AGAR</name>
<dbReference type="InterPro" id="IPR034686">
    <property type="entry name" value="Terpene_cyclase-like_2"/>
</dbReference>
<keyword evidence="4 6" id="KW-0460">Magnesium</keyword>
<comment type="similarity">
    <text evidence="2 6">Belongs to the terpene synthase family.</text>
</comment>
<dbReference type="InterPro" id="IPR008949">
    <property type="entry name" value="Isoprenoid_synthase_dom_sf"/>
</dbReference>
<dbReference type="SFLD" id="SFLDS00005">
    <property type="entry name" value="Isoprenoid_Synthase_Type_I"/>
    <property type="match status" value="1"/>
</dbReference>
<keyword evidence="5 6" id="KW-0456">Lyase</keyword>